<feature type="compositionally biased region" description="Basic and acidic residues" evidence="1">
    <location>
        <begin position="86"/>
        <end position="110"/>
    </location>
</feature>
<dbReference type="Proteomes" id="UP000814243">
    <property type="component" value="Unassembled WGS sequence"/>
</dbReference>
<dbReference type="EMBL" id="JACEFF010000243">
    <property type="protein sequence ID" value="KAH9641321.1"/>
    <property type="molecule type" value="Genomic_DNA"/>
</dbReference>
<protein>
    <submittedName>
        <fullName evidence="3">Uncharacterized protein</fullName>
    </submittedName>
</protein>
<comment type="caution">
    <text evidence="3">The sequence shown here is derived from an EMBL/GenBank/DDBJ whole genome shotgun (WGS) entry which is preliminary data.</text>
</comment>
<reference evidence="4" key="2">
    <citation type="journal article" date="2021" name="G3 (Bethesda)">
        <title>Genome and transcriptome analysis of the beet armyworm Spodoptera exigua reveals targets for pest control. .</title>
        <authorList>
            <person name="Simon S."/>
            <person name="Breeschoten T."/>
            <person name="Jansen H.J."/>
            <person name="Dirks R.P."/>
            <person name="Schranz M.E."/>
            <person name="Ros V.I.D."/>
        </authorList>
    </citation>
    <scope>NUCLEOTIDE SEQUENCE</scope>
    <source>
        <strain evidence="4">TB_SE_WUR_2020</strain>
    </source>
</reference>
<gene>
    <name evidence="4" type="ORF">HF086_013303</name>
    <name evidence="3" type="ORF">HW555_012520</name>
</gene>
<sequence length="213" mass="24670">MKTKEVYAIIAVLFYFQVLGVNGASEEANEENHPHYEYIQIFRSIPVLFEYLLNVVEVRPEILENNDVTMFKRNLDGQNADEIESCEERDKGKRETNAKEENVIKRDTDKSKGARTTVAYEYGNSNVVMKGLDEIEENKVINDFDNNAIDGIFKRKAIFKLDDDTTGMFHKYGKVFLGFEHMFGLDLNPKDIEDCILTTENLLEEYNSKKENK</sequence>
<organism evidence="3 5">
    <name type="scientific">Spodoptera exigua</name>
    <name type="common">Beet armyworm</name>
    <name type="synonym">Noctua fulgens</name>
    <dbReference type="NCBI Taxonomy" id="7107"/>
    <lineage>
        <taxon>Eukaryota</taxon>
        <taxon>Metazoa</taxon>
        <taxon>Ecdysozoa</taxon>
        <taxon>Arthropoda</taxon>
        <taxon>Hexapoda</taxon>
        <taxon>Insecta</taxon>
        <taxon>Pterygota</taxon>
        <taxon>Neoptera</taxon>
        <taxon>Endopterygota</taxon>
        <taxon>Lepidoptera</taxon>
        <taxon>Glossata</taxon>
        <taxon>Ditrysia</taxon>
        <taxon>Noctuoidea</taxon>
        <taxon>Noctuidae</taxon>
        <taxon>Amphipyrinae</taxon>
        <taxon>Spodoptera</taxon>
    </lineage>
</organism>
<evidence type="ECO:0000256" key="2">
    <source>
        <dbReference type="SAM" id="SignalP"/>
    </source>
</evidence>
<evidence type="ECO:0000256" key="1">
    <source>
        <dbReference type="SAM" id="MobiDB-lite"/>
    </source>
</evidence>
<dbReference type="AlphaFoldDB" id="A0A835G3B6"/>
<reference evidence="3" key="1">
    <citation type="submission" date="2020-08" db="EMBL/GenBank/DDBJ databases">
        <title>Spodoptera exigua strain:BAW_Kor-Di-RS1 Genome sequencing and assembly.</title>
        <authorList>
            <person name="Kim J."/>
            <person name="Nam H.Y."/>
            <person name="Kwon M."/>
            <person name="Choi J.H."/>
            <person name="Cho S.R."/>
            <person name="Kim G.-H."/>
        </authorList>
    </citation>
    <scope>NUCLEOTIDE SEQUENCE</scope>
    <source>
        <strain evidence="3">BAW_Kor-Di-RS1</strain>
        <tissue evidence="3">Whole-body</tissue>
    </source>
</reference>
<proteinExistence type="predicted"/>
<feature type="region of interest" description="Disordered" evidence="1">
    <location>
        <begin position="85"/>
        <end position="110"/>
    </location>
</feature>
<accession>A0A835G3B6</accession>
<dbReference type="EMBL" id="JACKWZ010000467">
    <property type="protein sequence ID" value="KAF9407467.1"/>
    <property type="molecule type" value="Genomic_DNA"/>
</dbReference>
<dbReference type="Proteomes" id="UP000648187">
    <property type="component" value="Unassembled WGS sequence"/>
</dbReference>
<keyword evidence="2" id="KW-0732">Signal</keyword>
<name>A0A835G3B6_SPOEX</name>
<keyword evidence="5" id="KW-1185">Reference proteome</keyword>
<evidence type="ECO:0000313" key="5">
    <source>
        <dbReference type="Proteomes" id="UP000648187"/>
    </source>
</evidence>
<feature type="chain" id="PRO_5033021990" evidence="2">
    <location>
        <begin position="24"/>
        <end position="213"/>
    </location>
</feature>
<evidence type="ECO:0000313" key="3">
    <source>
        <dbReference type="EMBL" id="KAF9407467.1"/>
    </source>
</evidence>
<evidence type="ECO:0000313" key="4">
    <source>
        <dbReference type="EMBL" id="KAH9641321.1"/>
    </source>
</evidence>
<feature type="signal peptide" evidence="2">
    <location>
        <begin position="1"/>
        <end position="23"/>
    </location>
</feature>